<dbReference type="EMBL" id="JAKOGI010000098">
    <property type="protein sequence ID" value="KAJ8444451.1"/>
    <property type="molecule type" value="Genomic_DNA"/>
</dbReference>
<feature type="region of interest" description="Disordered" evidence="1">
    <location>
        <begin position="23"/>
        <end position="42"/>
    </location>
</feature>
<protein>
    <submittedName>
        <fullName evidence="2">Uncharacterized protein</fullName>
    </submittedName>
</protein>
<sequence length="157" mass="17190">MNLGMGRDLSSSQLEVAGGPSLVGRGFHEGVPHGTSPQPDCRRRKRKSYFQCFTFDFFSIAVMKPGLLLKQYHPKSSRVGAPGNSNPLATIPVTVGMRPFRLSTDLPGLNDASEEDELIDALSEDELLEECLEEDPDEPIQEEALEVVEATSASRLD</sequence>
<comment type="caution">
    <text evidence="2">The sequence shown here is derived from an EMBL/GenBank/DDBJ whole genome shotgun (WGS) entry which is preliminary data.</text>
</comment>
<organism evidence="2 3">
    <name type="scientific">Carnegiea gigantea</name>
    <dbReference type="NCBI Taxonomy" id="171969"/>
    <lineage>
        <taxon>Eukaryota</taxon>
        <taxon>Viridiplantae</taxon>
        <taxon>Streptophyta</taxon>
        <taxon>Embryophyta</taxon>
        <taxon>Tracheophyta</taxon>
        <taxon>Spermatophyta</taxon>
        <taxon>Magnoliopsida</taxon>
        <taxon>eudicotyledons</taxon>
        <taxon>Gunneridae</taxon>
        <taxon>Pentapetalae</taxon>
        <taxon>Caryophyllales</taxon>
        <taxon>Cactineae</taxon>
        <taxon>Cactaceae</taxon>
        <taxon>Cactoideae</taxon>
        <taxon>Echinocereeae</taxon>
        <taxon>Carnegiea</taxon>
    </lineage>
</organism>
<proteinExistence type="predicted"/>
<accession>A0A9Q1QK21</accession>
<name>A0A9Q1QK21_9CARY</name>
<dbReference type="AlphaFoldDB" id="A0A9Q1QK21"/>
<dbReference type="Proteomes" id="UP001153076">
    <property type="component" value="Unassembled WGS sequence"/>
</dbReference>
<gene>
    <name evidence="2" type="ORF">Cgig2_005973</name>
</gene>
<evidence type="ECO:0000313" key="3">
    <source>
        <dbReference type="Proteomes" id="UP001153076"/>
    </source>
</evidence>
<evidence type="ECO:0000313" key="2">
    <source>
        <dbReference type="EMBL" id="KAJ8444451.1"/>
    </source>
</evidence>
<reference evidence="2" key="1">
    <citation type="submission" date="2022-04" db="EMBL/GenBank/DDBJ databases">
        <title>Carnegiea gigantea Genome sequencing and assembly v2.</title>
        <authorList>
            <person name="Copetti D."/>
            <person name="Sanderson M.J."/>
            <person name="Burquez A."/>
            <person name="Wojciechowski M.F."/>
        </authorList>
    </citation>
    <scope>NUCLEOTIDE SEQUENCE</scope>
    <source>
        <strain evidence="2">SGP5-SGP5p</strain>
        <tissue evidence="2">Aerial part</tissue>
    </source>
</reference>
<evidence type="ECO:0000256" key="1">
    <source>
        <dbReference type="SAM" id="MobiDB-lite"/>
    </source>
</evidence>
<keyword evidence="3" id="KW-1185">Reference proteome</keyword>